<dbReference type="PROSITE" id="PS51845">
    <property type="entry name" value="PDEASE_I_2"/>
    <property type="match status" value="1"/>
</dbReference>
<accession>A0A9K3D5F2</accession>
<name>A0A9K3D5F2_9EUKA</name>
<dbReference type="Gene3D" id="1.10.1300.10">
    <property type="entry name" value="3'5'-cyclic nucleotide phosphodiesterase, catalytic domain"/>
    <property type="match status" value="1"/>
</dbReference>
<dbReference type="PROSITE" id="PS00126">
    <property type="entry name" value="PDEASE_I_1"/>
    <property type="match status" value="1"/>
</dbReference>
<keyword evidence="2" id="KW-0378">Hydrolase</keyword>
<dbReference type="InterPro" id="IPR002073">
    <property type="entry name" value="PDEase_catalytic_dom"/>
</dbReference>
<evidence type="ECO:0000256" key="2">
    <source>
        <dbReference type="ARBA" id="ARBA00022801"/>
    </source>
</evidence>
<evidence type="ECO:0000256" key="1">
    <source>
        <dbReference type="ARBA" id="ARBA00022723"/>
    </source>
</evidence>
<dbReference type="InterPro" id="IPR036971">
    <property type="entry name" value="PDEase_catalytic_dom_sf"/>
</dbReference>
<evidence type="ECO:0000313" key="6">
    <source>
        <dbReference type="Proteomes" id="UP000265618"/>
    </source>
</evidence>
<feature type="binding site" evidence="3">
    <location>
        <position position="29"/>
    </location>
    <ligand>
        <name>Zn(2+)</name>
        <dbReference type="ChEBI" id="CHEBI:29105"/>
        <label>2</label>
    </ligand>
</feature>
<comment type="caution">
    <text evidence="5">The sequence shown here is derived from an EMBL/GenBank/DDBJ whole genome shotgun (WGS) entry which is preliminary data.</text>
</comment>
<dbReference type="GO" id="GO:0007165">
    <property type="term" value="P:signal transduction"/>
    <property type="evidence" value="ECO:0007669"/>
    <property type="project" value="InterPro"/>
</dbReference>
<feature type="binding site" evidence="3">
    <location>
        <position position="156"/>
    </location>
    <ligand>
        <name>Zn(2+)</name>
        <dbReference type="ChEBI" id="CHEBI:29105"/>
        <label>1</label>
    </ligand>
</feature>
<dbReference type="CDD" id="cd00077">
    <property type="entry name" value="HDc"/>
    <property type="match status" value="1"/>
</dbReference>
<sequence>MAMAMLERNPAVFGDMEMFALILAAASHDVQHPGVDNKFLVRTEEDIAIRFNDRSVLENHHAQIGWGLIKDSGVADHFRGVDFRMLRQLYIDLVIETDPSTNFDFTRRNVTLDRVVHTLEWDSVDGALAVFKQSQVEKTVASTRFTLLALVVKLADLSNPFRPRCVSEVYAECIMREFFKQGDRELVYDHAVILPPHQ</sequence>
<keyword evidence="1 3" id="KW-0479">Metal-binding</keyword>
<dbReference type="Pfam" id="PF00233">
    <property type="entry name" value="PDEase_I"/>
    <property type="match status" value="1"/>
</dbReference>
<keyword evidence="6" id="KW-1185">Reference proteome</keyword>
<dbReference type="OrthoDB" id="189220at2759"/>
<dbReference type="GO" id="GO:0004114">
    <property type="term" value="F:3',5'-cyclic-nucleotide phosphodiesterase activity"/>
    <property type="evidence" value="ECO:0007669"/>
    <property type="project" value="InterPro"/>
</dbReference>
<dbReference type="PANTHER" id="PTHR11347">
    <property type="entry name" value="CYCLIC NUCLEOTIDE PHOSPHODIESTERASE"/>
    <property type="match status" value="1"/>
</dbReference>
<dbReference type="InterPro" id="IPR023174">
    <property type="entry name" value="PDEase_CS"/>
</dbReference>
<dbReference type="InterPro" id="IPR003607">
    <property type="entry name" value="HD/PDEase_dom"/>
</dbReference>
<dbReference type="Proteomes" id="UP000265618">
    <property type="component" value="Unassembled WGS sequence"/>
</dbReference>
<evidence type="ECO:0000259" key="4">
    <source>
        <dbReference type="PROSITE" id="PS51845"/>
    </source>
</evidence>
<organism evidence="5 6">
    <name type="scientific">Kipferlia bialata</name>
    <dbReference type="NCBI Taxonomy" id="797122"/>
    <lineage>
        <taxon>Eukaryota</taxon>
        <taxon>Metamonada</taxon>
        <taxon>Carpediemonas-like organisms</taxon>
        <taxon>Kipferlia</taxon>
    </lineage>
</organism>
<dbReference type="EMBL" id="BDIP01004322">
    <property type="protein sequence ID" value="GIQ88715.1"/>
    <property type="molecule type" value="Genomic_DNA"/>
</dbReference>
<reference evidence="5 6" key="1">
    <citation type="journal article" date="2018" name="PLoS ONE">
        <title>The draft genome of Kipferlia bialata reveals reductive genome evolution in fornicate parasites.</title>
        <authorList>
            <person name="Tanifuji G."/>
            <person name="Takabayashi S."/>
            <person name="Kume K."/>
            <person name="Takagi M."/>
            <person name="Nakayama T."/>
            <person name="Kamikawa R."/>
            <person name="Inagaki Y."/>
            <person name="Hashimoto T."/>
        </authorList>
    </citation>
    <scope>NUCLEOTIDE SEQUENCE [LARGE SCALE GENOMIC DNA]</scope>
    <source>
        <strain evidence="5">NY0173</strain>
    </source>
</reference>
<feature type="binding site" evidence="3">
    <location>
        <position position="28"/>
    </location>
    <ligand>
        <name>Zn(2+)</name>
        <dbReference type="ChEBI" id="CHEBI:29105"/>
        <label>1</label>
    </ligand>
</feature>
<protein>
    <submittedName>
        <fullName evidence="5">3'5'-cyclic nucleotide phosphodiesterase</fullName>
    </submittedName>
</protein>
<dbReference type="GO" id="GO:0046872">
    <property type="term" value="F:metal ion binding"/>
    <property type="evidence" value="ECO:0007669"/>
    <property type="project" value="UniProtKB-KW"/>
</dbReference>
<proteinExistence type="predicted"/>
<feature type="domain" description="PDEase" evidence="4">
    <location>
        <begin position="1"/>
        <end position="198"/>
    </location>
</feature>
<evidence type="ECO:0000313" key="5">
    <source>
        <dbReference type="EMBL" id="GIQ88715.1"/>
    </source>
</evidence>
<dbReference type="PRINTS" id="PR00387">
    <property type="entry name" value="PDIESTERASE1"/>
</dbReference>
<feature type="binding site" evidence="3">
    <location>
        <position position="29"/>
    </location>
    <ligand>
        <name>Zn(2+)</name>
        <dbReference type="ChEBI" id="CHEBI:29105"/>
        <label>1</label>
    </ligand>
</feature>
<dbReference type="SUPFAM" id="SSF109604">
    <property type="entry name" value="HD-domain/PDEase-like"/>
    <property type="match status" value="1"/>
</dbReference>
<dbReference type="AlphaFoldDB" id="A0A9K3D5F2"/>
<feature type="non-terminal residue" evidence="5">
    <location>
        <position position="1"/>
    </location>
</feature>
<dbReference type="InterPro" id="IPR023088">
    <property type="entry name" value="PDEase"/>
</dbReference>
<evidence type="ECO:0000256" key="3">
    <source>
        <dbReference type="PIRSR" id="PIRSR623088-3"/>
    </source>
</evidence>
<gene>
    <name evidence="5" type="ORF">KIPB_011028</name>
</gene>